<dbReference type="SUPFAM" id="SSF50494">
    <property type="entry name" value="Trypsin-like serine proteases"/>
    <property type="match status" value="1"/>
</dbReference>
<evidence type="ECO:0000313" key="4">
    <source>
        <dbReference type="EMBL" id="AIG74937.1"/>
    </source>
</evidence>
<evidence type="ECO:0000313" key="5">
    <source>
        <dbReference type="Proteomes" id="UP000028492"/>
    </source>
</evidence>
<dbReference type="Pfam" id="PF00089">
    <property type="entry name" value="Trypsin"/>
    <property type="match status" value="1"/>
</dbReference>
<dbReference type="CDD" id="cd00190">
    <property type="entry name" value="Tryp_SPc"/>
    <property type="match status" value="1"/>
</dbReference>
<accession>A0A075ULA0</accession>
<keyword evidence="1" id="KW-1015">Disulfide bond</keyword>
<dbReference type="Proteomes" id="UP000028492">
    <property type="component" value="Chromosome"/>
</dbReference>
<organism evidence="4 5">
    <name type="scientific">Amycolatopsis japonica</name>
    <dbReference type="NCBI Taxonomy" id="208439"/>
    <lineage>
        <taxon>Bacteria</taxon>
        <taxon>Bacillati</taxon>
        <taxon>Actinomycetota</taxon>
        <taxon>Actinomycetes</taxon>
        <taxon>Pseudonocardiales</taxon>
        <taxon>Pseudonocardiaceae</taxon>
        <taxon>Amycolatopsis</taxon>
        <taxon>Amycolatopsis japonica group</taxon>
    </lineage>
</organism>
<dbReference type="STRING" id="208439.AJAP_10200"/>
<dbReference type="AlphaFoldDB" id="A0A075ULA0"/>
<dbReference type="SMART" id="SM00020">
    <property type="entry name" value="Tryp_SPc"/>
    <property type="match status" value="1"/>
</dbReference>
<dbReference type="InterPro" id="IPR001314">
    <property type="entry name" value="Peptidase_S1A"/>
</dbReference>
<keyword evidence="2" id="KW-0472">Membrane</keyword>
<gene>
    <name evidence="4" type="ORF">AJAP_10200</name>
</gene>
<dbReference type="KEGG" id="aja:AJAP_10200"/>
<dbReference type="PROSITE" id="PS50240">
    <property type="entry name" value="TRYPSIN_DOM"/>
    <property type="match status" value="1"/>
</dbReference>
<dbReference type="eggNOG" id="COG5640">
    <property type="taxonomic scope" value="Bacteria"/>
</dbReference>
<dbReference type="InterPro" id="IPR043504">
    <property type="entry name" value="Peptidase_S1_PA_chymotrypsin"/>
</dbReference>
<proteinExistence type="predicted"/>
<protein>
    <submittedName>
        <fullName evidence="4">Conserved putative secreted protein</fullName>
    </submittedName>
</protein>
<dbReference type="InterPro" id="IPR001254">
    <property type="entry name" value="Trypsin_dom"/>
</dbReference>
<dbReference type="PRINTS" id="PR00722">
    <property type="entry name" value="CHYMOTRYPSIN"/>
</dbReference>
<dbReference type="GO" id="GO:0006508">
    <property type="term" value="P:proteolysis"/>
    <property type="evidence" value="ECO:0007669"/>
    <property type="project" value="InterPro"/>
</dbReference>
<evidence type="ECO:0000256" key="2">
    <source>
        <dbReference type="SAM" id="Phobius"/>
    </source>
</evidence>
<keyword evidence="2" id="KW-1133">Transmembrane helix</keyword>
<dbReference type="FunFam" id="2.40.10.10:FF:000068">
    <property type="entry name" value="transmembrane protease serine 2"/>
    <property type="match status" value="1"/>
</dbReference>
<dbReference type="InterPro" id="IPR009003">
    <property type="entry name" value="Peptidase_S1_PA"/>
</dbReference>
<dbReference type="FunFam" id="2.40.10.10:FF:000002">
    <property type="entry name" value="Transmembrane protease serine"/>
    <property type="match status" value="1"/>
</dbReference>
<dbReference type="PANTHER" id="PTHR24252:SF7">
    <property type="entry name" value="HYALIN"/>
    <property type="match status" value="1"/>
</dbReference>
<dbReference type="EMBL" id="CP008953">
    <property type="protein sequence ID" value="AIG74937.1"/>
    <property type="molecule type" value="Genomic_DNA"/>
</dbReference>
<sequence>MYALESNDFPGFDRTYAPVKGKNMPKKSRRTLLLAVGAVLATAVMVPVAVNSASADDSAVSGPDQAAQPRIVGGGKASVSQYPYAVYLADRGGNQYCGAVIVSSTTVATAAHCAVAVKRADVRVVAGREDKRSRDGVELRVSRIWVSPDYSGDPGKGDDIAVMTVSGQLPYRPAKVADNGNADLYQEGTKATVLGWGRVADGGARSDYLRSAVVPVVSDKTCRTAYSGYDPSDMVCAGYDEGGVDACQGDSGGPLMVGDTLIGIVSFGEGCAKAGKPGVYTRVSHFANEISQQKNRGLIG</sequence>
<dbReference type="InterPro" id="IPR033116">
    <property type="entry name" value="TRYPSIN_SER"/>
</dbReference>
<dbReference type="PANTHER" id="PTHR24252">
    <property type="entry name" value="ACROSIN-RELATED"/>
    <property type="match status" value="1"/>
</dbReference>
<dbReference type="Gene3D" id="2.40.10.10">
    <property type="entry name" value="Trypsin-like serine proteases"/>
    <property type="match status" value="1"/>
</dbReference>
<evidence type="ECO:0000256" key="1">
    <source>
        <dbReference type="ARBA" id="ARBA00023157"/>
    </source>
</evidence>
<keyword evidence="2" id="KW-0812">Transmembrane</keyword>
<keyword evidence="5" id="KW-1185">Reference proteome</keyword>
<evidence type="ECO:0000259" key="3">
    <source>
        <dbReference type="PROSITE" id="PS50240"/>
    </source>
</evidence>
<dbReference type="PROSITE" id="PS00135">
    <property type="entry name" value="TRYPSIN_SER"/>
    <property type="match status" value="1"/>
</dbReference>
<dbReference type="GO" id="GO:0004252">
    <property type="term" value="F:serine-type endopeptidase activity"/>
    <property type="evidence" value="ECO:0007669"/>
    <property type="project" value="InterPro"/>
</dbReference>
<name>A0A075ULA0_9PSEU</name>
<reference evidence="4 5" key="1">
    <citation type="journal article" date="2014" name="J. Biotechnol.">
        <title>Complete genome sequence of the actinobacterium Amycolatopsis japonica MG417-CF17(T) (=DSM 44213T) producing (S,S)-N,N'-ethylenediaminedisuccinic acid.</title>
        <authorList>
            <person name="Stegmann E."/>
            <person name="Albersmeier A."/>
            <person name="Spohn M."/>
            <person name="Gert H."/>
            <person name="Weber T."/>
            <person name="Wohlleben W."/>
            <person name="Kalinowski J."/>
            <person name="Ruckert C."/>
        </authorList>
    </citation>
    <scope>NUCLEOTIDE SEQUENCE [LARGE SCALE GENOMIC DNA]</scope>
    <source>
        <strain evidence="5">MG417-CF17 (DSM 44213)</strain>
    </source>
</reference>
<dbReference type="HOGENOM" id="CLU_006842_7_0_11"/>
<feature type="transmembrane region" description="Helical" evidence="2">
    <location>
        <begin position="32"/>
        <end position="50"/>
    </location>
</feature>
<feature type="domain" description="Peptidase S1" evidence="3">
    <location>
        <begin position="71"/>
        <end position="295"/>
    </location>
</feature>